<gene>
    <name evidence="7" type="ORF">EAG_02438</name>
</gene>
<evidence type="ECO:0000256" key="5">
    <source>
        <dbReference type="SAM" id="Phobius"/>
    </source>
</evidence>
<keyword evidence="3 5" id="KW-1133">Transmembrane helix</keyword>
<dbReference type="AlphaFoldDB" id="E2AI25"/>
<evidence type="ECO:0000313" key="8">
    <source>
        <dbReference type="Proteomes" id="UP000000311"/>
    </source>
</evidence>
<organism evidence="8">
    <name type="scientific">Camponotus floridanus</name>
    <name type="common">Florida carpenter ant</name>
    <dbReference type="NCBI Taxonomy" id="104421"/>
    <lineage>
        <taxon>Eukaryota</taxon>
        <taxon>Metazoa</taxon>
        <taxon>Ecdysozoa</taxon>
        <taxon>Arthropoda</taxon>
        <taxon>Hexapoda</taxon>
        <taxon>Insecta</taxon>
        <taxon>Pterygota</taxon>
        <taxon>Neoptera</taxon>
        <taxon>Endopterygota</taxon>
        <taxon>Hymenoptera</taxon>
        <taxon>Apocrita</taxon>
        <taxon>Aculeata</taxon>
        <taxon>Formicoidea</taxon>
        <taxon>Formicidae</taxon>
        <taxon>Formicinae</taxon>
        <taxon>Camponotus</taxon>
    </lineage>
</organism>
<evidence type="ECO:0000256" key="2">
    <source>
        <dbReference type="ARBA" id="ARBA00022692"/>
    </source>
</evidence>
<dbReference type="SUPFAM" id="SSF103481">
    <property type="entry name" value="Multidrug resistance efflux transporter EmrE"/>
    <property type="match status" value="1"/>
</dbReference>
<evidence type="ECO:0000256" key="1">
    <source>
        <dbReference type="ARBA" id="ARBA00004141"/>
    </source>
</evidence>
<sequence length="293" mass="33964">MTLPLLYYSFQTLPLEDAMAIISSSPVIVIALSFLFLNEPCSILRILMTCTFFTGVILSRPFFEDVKKHIENSIKDVENVTCWYKRISPLFEVWLIIHKSYNFMGYLCAILATVFMAFNIVVMRKCSEIHYSILLLNLSFWSYASSIFFYFTVHNHNIYEVVFINSWFIWSKIILVALIDLYSQILMMKALKIEGASKVSITRSQVIILVYMIDMYTHGYTNFFYNSKVPTLTILIGTILIIFSVIGMSFEKRSTPSAISVACEQNDRDRINREEESLRANNLISKSVLVRRE</sequence>
<dbReference type="Proteomes" id="UP000000311">
    <property type="component" value="Unassembled WGS sequence"/>
</dbReference>
<evidence type="ECO:0000256" key="3">
    <source>
        <dbReference type="ARBA" id="ARBA00022989"/>
    </source>
</evidence>
<dbReference type="PANTHER" id="PTHR22911:SF6">
    <property type="entry name" value="SOLUTE CARRIER FAMILY 35 MEMBER G1"/>
    <property type="match status" value="1"/>
</dbReference>
<dbReference type="OMA" id="VACEQND"/>
<dbReference type="GO" id="GO:0016020">
    <property type="term" value="C:membrane"/>
    <property type="evidence" value="ECO:0007669"/>
    <property type="project" value="UniProtKB-SubCell"/>
</dbReference>
<dbReference type="PANTHER" id="PTHR22911">
    <property type="entry name" value="ACYL-MALONYL CONDENSING ENZYME-RELATED"/>
    <property type="match status" value="1"/>
</dbReference>
<feature type="transmembrane region" description="Helical" evidence="5">
    <location>
        <begin position="164"/>
        <end position="185"/>
    </location>
</feature>
<feature type="transmembrane region" description="Helical" evidence="5">
    <location>
        <begin position="44"/>
        <end position="63"/>
    </location>
</feature>
<dbReference type="EMBL" id="GL439621">
    <property type="protein sequence ID" value="EFN66933.1"/>
    <property type="molecule type" value="Genomic_DNA"/>
</dbReference>
<proteinExistence type="predicted"/>
<keyword evidence="8" id="KW-1185">Reference proteome</keyword>
<comment type="subcellular location">
    <subcellularLocation>
        <location evidence="1">Membrane</location>
        <topology evidence="1">Multi-pass membrane protein</topology>
    </subcellularLocation>
</comment>
<evidence type="ECO:0000256" key="4">
    <source>
        <dbReference type="ARBA" id="ARBA00023136"/>
    </source>
</evidence>
<dbReference type="InParanoid" id="E2AI25"/>
<protein>
    <recommendedName>
        <fullName evidence="6">EamA domain-containing protein</fullName>
    </recommendedName>
</protein>
<dbReference type="Pfam" id="PF00892">
    <property type="entry name" value="EamA"/>
    <property type="match status" value="1"/>
</dbReference>
<dbReference type="OrthoDB" id="306876at2759"/>
<keyword evidence="4 5" id="KW-0472">Membrane</keyword>
<feature type="transmembrane region" description="Helical" evidence="5">
    <location>
        <begin position="231"/>
        <end position="250"/>
    </location>
</feature>
<feature type="transmembrane region" description="Helical" evidence="5">
    <location>
        <begin position="134"/>
        <end position="152"/>
    </location>
</feature>
<feature type="transmembrane region" description="Helical" evidence="5">
    <location>
        <begin position="103"/>
        <end position="122"/>
    </location>
</feature>
<feature type="domain" description="EamA" evidence="6">
    <location>
        <begin position="5"/>
        <end position="58"/>
    </location>
</feature>
<reference evidence="7 8" key="1">
    <citation type="journal article" date="2010" name="Science">
        <title>Genomic comparison of the ants Camponotus floridanus and Harpegnathos saltator.</title>
        <authorList>
            <person name="Bonasio R."/>
            <person name="Zhang G."/>
            <person name="Ye C."/>
            <person name="Mutti N.S."/>
            <person name="Fang X."/>
            <person name="Qin N."/>
            <person name="Donahue G."/>
            <person name="Yang P."/>
            <person name="Li Q."/>
            <person name="Li C."/>
            <person name="Zhang P."/>
            <person name="Huang Z."/>
            <person name="Berger S.L."/>
            <person name="Reinberg D."/>
            <person name="Wang J."/>
            <person name="Liebig J."/>
        </authorList>
    </citation>
    <scope>NUCLEOTIDE SEQUENCE [LARGE SCALE GENOMIC DNA]</scope>
    <source>
        <strain evidence="8">C129</strain>
    </source>
</reference>
<name>E2AI25_CAMFO</name>
<accession>E2AI25</accession>
<keyword evidence="2 5" id="KW-0812">Transmembrane</keyword>
<evidence type="ECO:0000259" key="6">
    <source>
        <dbReference type="Pfam" id="PF00892"/>
    </source>
</evidence>
<dbReference type="InterPro" id="IPR037185">
    <property type="entry name" value="EmrE-like"/>
</dbReference>
<feature type="transmembrane region" description="Helical" evidence="5">
    <location>
        <begin position="206"/>
        <end position="225"/>
    </location>
</feature>
<feature type="transmembrane region" description="Helical" evidence="5">
    <location>
        <begin position="20"/>
        <end position="37"/>
    </location>
</feature>
<dbReference type="STRING" id="104421.E2AI25"/>
<dbReference type="InterPro" id="IPR000620">
    <property type="entry name" value="EamA_dom"/>
</dbReference>
<evidence type="ECO:0000313" key="7">
    <source>
        <dbReference type="EMBL" id="EFN66933.1"/>
    </source>
</evidence>
<dbReference type="Gene3D" id="1.10.3730.20">
    <property type="match status" value="1"/>
</dbReference>